<evidence type="ECO:0000256" key="1">
    <source>
        <dbReference type="SAM" id="MobiDB-lite"/>
    </source>
</evidence>
<comment type="caution">
    <text evidence="2">The sequence shown here is derived from an EMBL/GenBank/DDBJ whole genome shotgun (WGS) entry which is preliminary data.</text>
</comment>
<accession>A0A7J5AN08</accession>
<feature type="region of interest" description="Disordered" evidence="1">
    <location>
        <begin position="1"/>
        <end position="31"/>
    </location>
</feature>
<proteinExistence type="predicted"/>
<reference evidence="2 3" key="1">
    <citation type="submission" date="2019-09" db="EMBL/GenBank/DDBJ databases">
        <authorList>
            <person name="Cao W.R."/>
        </authorList>
    </citation>
    <scope>NUCLEOTIDE SEQUENCE [LARGE SCALE GENOMIC DNA]</scope>
    <source>
        <strain evidence="3">a4</strain>
    </source>
</reference>
<evidence type="ECO:0000313" key="3">
    <source>
        <dbReference type="Proteomes" id="UP000467305"/>
    </source>
</evidence>
<organism evidence="2 3">
    <name type="scientific">Tenacibaculum aiptasiae</name>
    <dbReference type="NCBI Taxonomy" id="426481"/>
    <lineage>
        <taxon>Bacteria</taxon>
        <taxon>Pseudomonadati</taxon>
        <taxon>Bacteroidota</taxon>
        <taxon>Flavobacteriia</taxon>
        <taxon>Flavobacteriales</taxon>
        <taxon>Flavobacteriaceae</taxon>
        <taxon>Tenacibaculum</taxon>
    </lineage>
</organism>
<evidence type="ECO:0008006" key="4">
    <source>
        <dbReference type="Google" id="ProtNLM"/>
    </source>
</evidence>
<dbReference type="OrthoDB" id="1163819at2"/>
<name>A0A7J5AN08_9FLAO</name>
<evidence type="ECO:0000313" key="2">
    <source>
        <dbReference type="EMBL" id="KAB1158900.1"/>
    </source>
</evidence>
<dbReference type="RefSeq" id="WP_150899382.1">
    <property type="nucleotide sequence ID" value="NZ_WAAU01000011.1"/>
</dbReference>
<dbReference type="EMBL" id="WAAU01000011">
    <property type="protein sequence ID" value="KAB1158900.1"/>
    <property type="molecule type" value="Genomic_DNA"/>
</dbReference>
<sequence length="62" mass="6388">MKNLKKLGNALSKNEQKAISGGGEPHASGRPCTNAQIAAGCLDFPNDPNGPNPSGTYCVCPF</sequence>
<dbReference type="AlphaFoldDB" id="A0A7J5AN08"/>
<protein>
    <recommendedName>
        <fullName evidence="4">Bacteriocin</fullName>
    </recommendedName>
</protein>
<dbReference type="Proteomes" id="UP000467305">
    <property type="component" value="Unassembled WGS sequence"/>
</dbReference>
<keyword evidence="3" id="KW-1185">Reference proteome</keyword>
<gene>
    <name evidence="2" type="ORF">F7018_07290</name>
</gene>